<evidence type="ECO:0000313" key="2">
    <source>
        <dbReference type="Proteomes" id="UP001457282"/>
    </source>
</evidence>
<gene>
    <name evidence="1" type="ORF">M0R45_026385</name>
</gene>
<accession>A0AAW1WXG5</accession>
<comment type="caution">
    <text evidence="1">The sequence shown here is derived from an EMBL/GenBank/DDBJ whole genome shotgun (WGS) entry which is preliminary data.</text>
</comment>
<proteinExistence type="predicted"/>
<dbReference type="EMBL" id="JBEDUW010000005">
    <property type="protein sequence ID" value="KAK9929281.1"/>
    <property type="molecule type" value="Genomic_DNA"/>
</dbReference>
<dbReference type="Proteomes" id="UP001457282">
    <property type="component" value="Unassembled WGS sequence"/>
</dbReference>
<evidence type="ECO:0000313" key="1">
    <source>
        <dbReference type="EMBL" id="KAK9929281.1"/>
    </source>
</evidence>
<keyword evidence="2" id="KW-1185">Reference proteome</keyword>
<name>A0AAW1WXG5_RUBAR</name>
<protein>
    <submittedName>
        <fullName evidence="1">Uncharacterized protein</fullName>
    </submittedName>
</protein>
<dbReference type="AlphaFoldDB" id="A0AAW1WXG5"/>
<reference evidence="1 2" key="1">
    <citation type="journal article" date="2023" name="G3 (Bethesda)">
        <title>A chromosome-length genome assembly and annotation of blackberry (Rubus argutus, cv. 'Hillquist').</title>
        <authorList>
            <person name="Bruna T."/>
            <person name="Aryal R."/>
            <person name="Dudchenko O."/>
            <person name="Sargent D.J."/>
            <person name="Mead D."/>
            <person name="Buti M."/>
            <person name="Cavallini A."/>
            <person name="Hytonen T."/>
            <person name="Andres J."/>
            <person name="Pham M."/>
            <person name="Weisz D."/>
            <person name="Mascagni F."/>
            <person name="Usai G."/>
            <person name="Natali L."/>
            <person name="Bassil N."/>
            <person name="Fernandez G.E."/>
            <person name="Lomsadze A."/>
            <person name="Armour M."/>
            <person name="Olukolu B."/>
            <person name="Poorten T."/>
            <person name="Britton C."/>
            <person name="Davik J."/>
            <person name="Ashrafi H."/>
            <person name="Aiden E.L."/>
            <person name="Borodovsky M."/>
            <person name="Worthington M."/>
        </authorList>
    </citation>
    <scope>NUCLEOTIDE SEQUENCE [LARGE SCALE GENOMIC DNA]</scope>
    <source>
        <strain evidence="1">PI 553951</strain>
    </source>
</reference>
<sequence>MKNSGGVNLGVLADVKNDGGGLIVKKFRERALQGEKGREERELEESSKEFRAGLGGCEVPVEESKGAAAAGDKARPLRFHDCDGS</sequence>
<organism evidence="1 2">
    <name type="scientific">Rubus argutus</name>
    <name type="common">Southern blackberry</name>
    <dbReference type="NCBI Taxonomy" id="59490"/>
    <lineage>
        <taxon>Eukaryota</taxon>
        <taxon>Viridiplantae</taxon>
        <taxon>Streptophyta</taxon>
        <taxon>Embryophyta</taxon>
        <taxon>Tracheophyta</taxon>
        <taxon>Spermatophyta</taxon>
        <taxon>Magnoliopsida</taxon>
        <taxon>eudicotyledons</taxon>
        <taxon>Gunneridae</taxon>
        <taxon>Pentapetalae</taxon>
        <taxon>rosids</taxon>
        <taxon>fabids</taxon>
        <taxon>Rosales</taxon>
        <taxon>Rosaceae</taxon>
        <taxon>Rosoideae</taxon>
        <taxon>Rosoideae incertae sedis</taxon>
        <taxon>Rubus</taxon>
    </lineage>
</organism>